<feature type="transmembrane region" description="Helical" evidence="7">
    <location>
        <begin position="263"/>
        <end position="281"/>
    </location>
</feature>
<sequence length="420" mass="43441">MSDAETGFRFRSIALPALLPSLLFGIGEGSIIPIIPAIAQDLGAGLALAGFIAAMIMVGELIGDIPSGWIVSRIGERRAMVGASLVSIIGVTTCIAASGPWMLGVGIFLLGLSTATFALARHAFMTTFVPLQYRARALSTLGGTFRAGWFVGPFIAAGLIALTAQAAIVFWVHLACAVIVIVLLMVMPDPTAGAAALARAQGTHETEGEHLVAEESHGLFRTVWNFRGVLVRLGTGVAILGALRASRSVILPLWAVSLGLPESTTALIIGLGGAMDFALFYASGQVMDRFGRLWSVVPSMLGMGIGLFVLAFTHDLQHAVGWFIGVTAVTGLANGIGSGILMTLGADLAPKDDPAPFLGAFRFTGDAGTAAAPLLVSLIVAVATLSLSTAIMGVVGVLGAGLMLRYVPRYVPRRPGRPSA</sequence>
<evidence type="ECO:0000259" key="8">
    <source>
        <dbReference type="PROSITE" id="PS50850"/>
    </source>
</evidence>
<dbReference type="Gene3D" id="1.20.1250.20">
    <property type="entry name" value="MFS general substrate transporter like domains"/>
    <property type="match status" value="2"/>
</dbReference>
<keyword evidence="2" id="KW-0813">Transport</keyword>
<comment type="subcellular location">
    <subcellularLocation>
        <location evidence="1">Cell membrane</location>
        <topology evidence="1">Multi-pass membrane protein</topology>
    </subcellularLocation>
</comment>
<protein>
    <submittedName>
        <fullName evidence="9">Major facilitator transporter</fullName>
    </submittedName>
</protein>
<keyword evidence="4 7" id="KW-0812">Transmembrane</keyword>
<reference evidence="9 10" key="1">
    <citation type="journal article" date="2001" name="Int. J. Syst. Evol. Microbiol.">
        <title>Agreia bicolorata gen. nov., sp. nov., to accommodate actinobacteria isolated from narrow reed grass infected by the nematode Heteroanguina graminophila.</title>
        <authorList>
            <person name="Evtushenko L.I."/>
            <person name="Dorofeeva L.V."/>
            <person name="Dobrovolskaya T.G."/>
            <person name="Streshinskaya G.M."/>
            <person name="Subbotin S.A."/>
            <person name="Tiedje J.M."/>
        </authorList>
    </citation>
    <scope>NUCLEOTIDE SEQUENCE [LARGE SCALE GENOMIC DNA]</scope>
    <source>
        <strain evidence="9 10">VKM Ac-1804</strain>
    </source>
</reference>
<dbReference type="InterPro" id="IPR050171">
    <property type="entry name" value="MFS_Transporters"/>
</dbReference>
<dbReference type="PROSITE" id="PS50850">
    <property type="entry name" value="MFS"/>
    <property type="match status" value="1"/>
</dbReference>
<feature type="transmembrane region" description="Helical" evidence="7">
    <location>
        <begin position="12"/>
        <end position="36"/>
    </location>
</feature>
<feature type="transmembrane region" description="Helical" evidence="7">
    <location>
        <begin position="389"/>
        <end position="407"/>
    </location>
</feature>
<feature type="transmembrane region" description="Helical" evidence="7">
    <location>
        <begin position="319"/>
        <end position="342"/>
    </location>
</feature>
<gene>
    <name evidence="9" type="ORF">TZ00_01740</name>
</gene>
<feature type="transmembrane region" description="Helical" evidence="7">
    <location>
        <begin position="143"/>
        <end position="162"/>
    </location>
</feature>
<feature type="transmembrane region" description="Helical" evidence="7">
    <location>
        <begin position="107"/>
        <end position="131"/>
    </location>
</feature>
<evidence type="ECO:0000256" key="4">
    <source>
        <dbReference type="ARBA" id="ARBA00022692"/>
    </source>
</evidence>
<keyword evidence="6 7" id="KW-0472">Membrane</keyword>
<evidence type="ECO:0000256" key="5">
    <source>
        <dbReference type="ARBA" id="ARBA00022989"/>
    </source>
</evidence>
<evidence type="ECO:0000256" key="7">
    <source>
        <dbReference type="SAM" id="Phobius"/>
    </source>
</evidence>
<evidence type="ECO:0000256" key="1">
    <source>
        <dbReference type="ARBA" id="ARBA00004651"/>
    </source>
</evidence>
<evidence type="ECO:0000256" key="3">
    <source>
        <dbReference type="ARBA" id="ARBA00022475"/>
    </source>
</evidence>
<evidence type="ECO:0000256" key="2">
    <source>
        <dbReference type="ARBA" id="ARBA00022448"/>
    </source>
</evidence>
<name>A0ABR5CJ30_9MICO</name>
<accession>A0ABR5CJ30</accession>
<feature type="transmembrane region" description="Helical" evidence="7">
    <location>
        <begin position="42"/>
        <end position="62"/>
    </location>
</feature>
<dbReference type="InterPro" id="IPR011701">
    <property type="entry name" value="MFS"/>
</dbReference>
<feature type="transmembrane region" description="Helical" evidence="7">
    <location>
        <begin position="168"/>
        <end position="187"/>
    </location>
</feature>
<evidence type="ECO:0000313" key="10">
    <source>
        <dbReference type="Proteomes" id="UP000032503"/>
    </source>
</evidence>
<dbReference type="PANTHER" id="PTHR23517">
    <property type="entry name" value="RESISTANCE PROTEIN MDTM, PUTATIVE-RELATED-RELATED"/>
    <property type="match status" value="1"/>
</dbReference>
<proteinExistence type="predicted"/>
<dbReference type="PANTHER" id="PTHR23517:SF3">
    <property type="entry name" value="INTEGRAL MEMBRANE TRANSPORT PROTEIN"/>
    <property type="match status" value="1"/>
</dbReference>
<feature type="domain" description="Major facilitator superfamily (MFS) profile" evidence="8">
    <location>
        <begin position="13"/>
        <end position="411"/>
    </location>
</feature>
<comment type="caution">
    <text evidence="9">The sequence shown here is derived from an EMBL/GenBank/DDBJ whole genome shotgun (WGS) entry which is preliminary data.</text>
</comment>
<keyword evidence="5 7" id="KW-1133">Transmembrane helix</keyword>
<dbReference type="EMBL" id="JYFC01000001">
    <property type="protein sequence ID" value="KJC65575.1"/>
    <property type="molecule type" value="Genomic_DNA"/>
</dbReference>
<dbReference type="InterPro" id="IPR036259">
    <property type="entry name" value="MFS_trans_sf"/>
</dbReference>
<dbReference type="SUPFAM" id="SSF103473">
    <property type="entry name" value="MFS general substrate transporter"/>
    <property type="match status" value="1"/>
</dbReference>
<dbReference type="RefSeq" id="WP_044438801.1">
    <property type="nucleotide sequence ID" value="NZ_JYFC01000001.1"/>
</dbReference>
<keyword evidence="10" id="KW-1185">Reference proteome</keyword>
<evidence type="ECO:0000313" key="9">
    <source>
        <dbReference type="EMBL" id="KJC65575.1"/>
    </source>
</evidence>
<feature type="transmembrane region" description="Helical" evidence="7">
    <location>
        <begin position="293"/>
        <end position="313"/>
    </location>
</feature>
<feature type="transmembrane region" description="Helical" evidence="7">
    <location>
        <begin position="83"/>
        <end position="101"/>
    </location>
</feature>
<dbReference type="InterPro" id="IPR020846">
    <property type="entry name" value="MFS_dom"/>
</dbReference>
<evidence type="ECO:0000256" key="6">
    <source>
        <dbReference type="ARBA" id="ARBA00023136"/>
    </source>
</evidence>
<dbReference type="Pfam" id="PF07690">
    <property type="entry name" value="MFS_1"/>
    <property type="match status" value="1"/>
</dbReference>
<dbReference type="Proteomes" id="UP000032503">
    <property type="component" value="Unassembled WGS sequence"/>
</dbReference>
<organism evidence="9 10">
    <name type="scientific">Agreia bicolorata</name>
    <dbReference type="NCBI Taxonomy" id="110935"/>
    <lineage>
        <taxon>Bacteria</taxon>
        <taxon>Bacillati</taxon>
        <taxon>Actinomycetota</taxon>
        <taxon>Actinomycetes</taxon>
        <taxon>Micrococcales</taxon>
        <taxon>Microbacteriaceae</taxon>
        <taxon>Agreia</taxon>
    </lineage>
</organism>
<keyword evidence="3" id="KW-1003">Cell membrane</keyword>